<dbReference type="EMBL" id="JAOG01000003">
    <property type="protein sequence ID" value="EUA54224.1"/>
    <property type="molecule type" value="Genomic_DNA"/>
</dbReference>
<dbReference type="PATRIC" id="fig|1299331.3.peg.5732"/>
<evidence type="ECO:0000313" key="2">
    <source>
        <dbReference type="Proteomes" id="UP000020825"/>
    </source>
</evidence>
<organism evidence="1 2">
    <name type="scientific">Mycobacterium intracellulare 1956</name>
    <dbReference type="NCBI Taxonomy" id="1299331"/>
    <lineage>
        <taxon>Bacteria</taxon>
        <taxon>Bacillati</taxon>
        <taxon>Actinomycetota</taxon>
        <taxon>Actinomycetes</taxon>
        <taxon>Mycobacteriales</taxon>
        <taxon>Mycobacteriaceae</taxon>
        <taxon>Mycobacterium</taxon>
        <taxon>Mycobacterium avium complex (MAC)</taxon>
    </lineage>
</organism>
<protein>
    <submittedName>
        <fullName evidence="1">Uncharacterized protein</fullName>
    </submittedName>
</protein>
<name>X8CDQ1_MYCIT</name>
<proteinExistence type="predicted"/>
<gene>
    <name evidence="1" type="ORF">I550_5865</name>
</gene>
<sequence>MAVRNTFAAAIRSSSLSSTRISVAIPPSCRVPRPARAAGRATRQAAIVTG</sequence>
<dbReference type="Proteomes" id="UP000020825">
    <property type="component" value="Unassembled WGS sequence"/>
</dbReference>
<evidence type="ECO:0000313" key="1">
    <source>
        <dbReference type="EMBL" id="EUA54224.1"/>
    </source>
</evidence>
<dbReference type="AlphaFoldDB" id="X8CDQ1"/>
<reference evidence="1 2" key="1">
    <citation type="submission" date="2013-12" db="EMBL/GenBank/DDBJ databases">
        <authorList>
            <person name="Zelazny A."/>
            <person name="Olivier K."/>
            <person name="Holland S."/>
            <person name="Lenaerts A."/>
            <person name="Ordway D."/>
            <person name="DeGroote M.A."/>
            <person name="Parker T."/>
            <person name="Sizemore C."/>
            <person name="Tallon L.J."/>
            <person name="Sadzewicz L.K."/>
            <person name="Sengamalay N."/>
            <person name="Fraser C.M."/>
            <person name="Hine E."/>
            <person name="Shefchek K.A."/>
            <person name="Das S.P."/>
            <person name="Tettelin H."/>
        </authorList>
    </citation>
    <scope>NUCLEOTIDE SEQUENCE [LARGE SCALE GENOMIC DNA]</scope>
    <source>
        <strain evidence="1 2">1956</strain>
    </source>
</reference>
<accession>X8CDQ1</accession>
<comment type="caution">
    <text evidence="1">The sequence shown here is derived from an EMBL/GenBank/DDBJ whole genome shotgun (WGS) entry which is preliminary data.</text>
</comment>